<evidence type="ECO:0000313" key="5">
    <source>
        <dbReference type="EMBL" id="SFA78717.1"/>
    </source>
</evidence>
<keyword evidence="3" id="KW-0963">Cytoplasm</keyword>
<dbReference type="Proteomes" id="UP000243799">
    <property type="component" value="Unassembled WGS sequence"/>
</dbReference>
<dbReference type="Pfam" id="PF14011">
    <property type="entry name" value="ESX-1_EspG"/>
    <property type="match status" value="1"/>
</dbReference>
<dbReference type="OrthoDB" id="3623746at2"/>
<evidence type="ECO:0000313" key="6">
    <source>
        <dbReference type="Proteomes" id="UP000243799"/>
    </source>
</evidence>
<dbReference type="STRING" id="490629.SAMN05216266_101426"/>
<evidence type="ECO:0000256" key="4">
    <source>
        <dbReference type="ARBA" id="ARBA00023186"/>
    </source>
</evidence>
<evidence type="ECO:0000256" key="1">
    <source>
        <dbReference type="ARBA" id="ARBA00004496"/>
    </source>
</evidence>
<evidence type="ECO:0000256" key="3">
    <source>
        <dbReference type="ARBA" id="ARBA00022490"/>
    </source>
</evidence>
<evidence type="ECO:0000256" key="2">
    <source>
        <dbReference type="ARBA" id="ARBA00006411"/>
    </source>
</evidence>
<dbReference type="EMBL" id="FOKG01000001">
    <property type="protein sequence ID" value="SFA78717.1"/>
    <property type="molecule type" value="Genomic_DNA"/>
</dbReference>
<dbReference type="RefSeq" id="WP_091668558.1">
    <property type="nucleotide sequence ID" value="NZ_FOKG01000001.1"/>
</dbReference>
<keyword evidence="4" id="KW-0143">Chaperone</keyword>
<comment type="subcellular location">
    <subcellularLocation>
        <location evidence="1">Cytoplasm</location>
    </subcellularLocation>
</comment>
<organism evidence="5 6">
    <name type="scientific">Amycolatopsis marina</name>
    <dbReference type="NCBI Taxonomy" id="490629"/>
    <lineage>
        <taxon>Bacteria</taxon>
        <taxon>Bacillati</taxon>
        <taxon>Actinomycetota</taxon>
        <taxon>Actinomycetes</taxon>
        <taxon>Pseudonocardiales</taxon>
        <taxon>Pseudonocardiaceae</taxon>
        <taxon>Amycolatopsis</taxon>
    </lineage>
</organism>
<name>A0A1I0VRP6_9PSEU</name>
<keyword evidence="6" id="KW-1185">Reference proteome</keyword>
<dbReference type="AlphaFoldDB" id="A0A1I0VRP6"/>
<comment type="similarity">
    <text evidence="2">Belongs to the EspG family.</text>
</comment>
<gene>
    <name evidence="5" type="ORF">SAMN05216266_101426</name>
</gene>
<protein>
    <submittedName>
        <fullName evidence="5">EspG family protein</fullName>
    </submittedName>
</protein>
<proteinExistence type="inferred from homology"/>
<sequence>MLHDHVEISLLSYKTMLEEHNLGEPHITLVGGEKWYPEEERRQLRDISNTELERLGVSRGGRLTPDFLDTVQVLQRPGTEFYTWASINAAHVTVRTAVSGREAVIAISNADTLFLWPGRPETAAQDLVAQLPDTPPANVHSMSCAEADYEAVVRGNPTHDGGSARDAKQIARWLKAPRIHVGQFYAAIRDSSGTRRRTSKPPFWIDTDAGRITAGVDSIGWLSLSGAGPQELTAKLHRLEAELRGR</sequence>
<accession>A0A1I0VRP6</accession>
<dbReference type="InterPro" id="IPR025734">
    <property type="entry name" value="EspG"/>
</dbReference>
<reference evidence="6" key="1">
    <citation type="submission" date="2016-10" db="EMBL/GenBank/DDBJ databases">
        <authorList>
            <person name="Varghese N."/>
            <person name="Submissions S."/>
        </authorList>
    </citation>
    <scope>NUCLEOTIDE SEQUENCE [LARGE SCALE GENOMIC DNA]</scope>
    <source>
        <strain evidence="6">CGMCC 4.3568</strain>
    </source>
</reference>